<reference evidence="1" key="1">
    <citation type="submission" date="2021-01" db="EMBL/GenBank/DDBJ databases">
        <title>Whole genome shotgun sequence of Sphaerimonospora thailandensis NBRC 107569.</title>
        <authorList>
            <person name="Komaki H."/>
            <person name="Tamura T."/>
        </authorList>
    </citation>
    <scope>NUCLEOTIDE SEQUENCE</scope>
    <source>
        <strain evidence="1">NBRC 107569</strain>
    </source>
</reference>
<proteinExistence type="predicted"/>
<sequence length="70" mass="7962">MSLQDLRPQYGNSWAAWSDSHRSTTRRCRFPADVLNKTDLAMTVNASTLTDVAVRIEEQTRLATEHLEQA</sequence>
<gene>
    <name evidence="1" type="ORF">Mth01_06350</name>
</gene>
<keyword evidence="2" id="KW-1185">Reference proteome</keyword>
<evidence type="ECO:0000313" key="1">
    <source>
        <dbReference type="EMBL" id="GIH68382.1"/>
    </source>
</evidence>
<organism evidence="1 2">
    <name type="scientific">Sphaerimonospora thailandensis</name>
    <dbReference type="NCBI Taxonomy" id="795644"/>
    <lineage>
        <taxon>Bacteria</taxon>
        <taxon>Bacillati</taxon>
        <taxon>Actinomycetota</taxon>
        <taxon>Actinomycetes</taxon>
        <taxon>Streptosporangiales</taxon>
        <taxon>Streptosporangiaceae</taxon>
        <taxon>Sphaerimonospora</taxon>
    </lineage>
</organism>
<dbReference type="EMBL" id="BOOG01000007">
    <property type="protein sequence ID" value="GIH68382.1"/>
    <property type="molecule type" value="Genomic_DNA"/>
</dbReference>
<accession>A0A8J3R6Q2</accession>
<dbReference type="AlphaFoldDB" id="A0A8J3R6Q2"/>
<protein>
    <submittedName>
        <fullName evidence="1">Uncharacterized protein</fullName>
    </submittedName>
</protein>
<name>A0A8J3R6Q2_9ACTN</name>
<dbReference type="Proteomes" id="UP000610966">
    <property type="component" value="Unassembled WGS sequence"/>
</dbReference>
<evidence type="ECO:0000313" key="2">
    <source>
        <dbReference type="Proteomes" id="UP000610966"/>
    </source>
</evidence>
<comment type="caution">
    <text evidence="1">The sequence shown here is derived from an EMBL/GenBank/DDBJ whole genome shotgun (WGS) entry which is preliminary data.</text>
</comment>